<dbReference type="AlphaFoldDB" id="A0A0F9CW21"/>
<name>A0A0F9CW21_9ZZZZ</name>
<protein>
    <submittedName>
        <fullName evidence="2">Uncharacterized protein</fullName>
    </submittedName>
</protein>
<reference evidence="2" key="1">
    <citation type="journal article" date="2015" name="Nature">
        <title>Complex archaea that bridge the gap between prokaryotes and eukaryotes.</title>
        <authorList>
            <person name="Spang A."/>
            <person name="Saw J.H."/>
            <person name="Jorgensen S.L."/>
            <person name="Zaremba-Niedzwiedzka K."/>
            <person name="Martijn J."/>
            <person name="Lind A.E."/>
            <person name="van Eijk R."/>
            <person name="Schleper C."/>
            <person name="Guy L."/>
            <person name="Ettema T.J."/>
        </authorList>
    </citation>
    <scope>NUCLEOTIDE SEQUENCE</scope>
</reference>
<dbReference type="EMBL" id="LAZR01044670">
    <property type="protein sequence ID" value="KKL04093.1"/>
    <property type="molecule type" value="Genomic_DNA"/>
</dbReference>
<comment type="caution">
    <text evidence="2">The sequence shown here is derived from an EMBL/GenBank/DDBJ whole genome shotgun (WGS) entry which is preliminary data.</text>
</comment>
<gene>
    <name evidence="2" type="ORF">LCGC14_2619530</name>
</gene>
<proteinExistence type="predicted"/>
<sequence>PTPVPIPVPDPEPPPIPPTPEPTPEPTPVPTPVPSPSDSKLKLSFGVHHEDFDAVLLAMQPPVILTMEGSHAERLARQLPNTQVIYRAWHDRDLHWDTSPEEFLEREAHFAADGVVVHTTNEPPNPNSRTEAAQLVWWHKEVIRLSAQYKTQALKTNRLPQLWKLFKENRITRNNFDLVVGVVGGIKPLHEYMGKQIPVQKDNFEDLLQKTILEAKSRIGKMTNVEIINLFTALSKLINNPNGAQINTQIIVDIDEALAKRL</sequence>
<feature type="compositionally biased region" description="Pro residues" evidence="1">
    <location>
        <begin position="1"/>
        <end position="35"/>
    </location>
</feature>
<evidence type="ECO:0000313" key="2">
    <source>
        <dbReference type="EMBL" id="KKL04093.1"/>
    </source>
</evidence>
<accession>A0A0F9CW21</accession>
<organism evidence="2">
    <name type="scientific">marine sediment metagenome</name>
    <dbReference type="NCBI Taxonomy" id="412755"/>
    <lineage>
        <taxon>unclassified sequences</taxon>
        <taxon>metagenomes</taxon>
        <taxon>ecological metagenomes</taxon>
    </lineage>
</organism>
<evidence type="ECO:0000256" key="1">
    <source>
        <dbReference type="SAM" id="MobiDB-lite"/>
    </source>
</evidence>
<feature type="region of interest" description="Disordered" evidence="1">
    <location>
        <begin position="1"/>
        <end position="39"/>
    </location>
</feature>
<feature type="non-terminal residue" evidence="2">
    <location>
        <position position="1"/>
    </location>
</feature>